<feature type="compositionally biased region" description="Pro residues" evidence="6">
    <location>
        <begin position="252"/>
        <end position="271"/>
    </location>
</feature>
<evidence type="ECO:0000256" key="7">
    <source>
        <dbReference type="SAM" id="Phobius"/>
    </source>
</evidence>
<feature type="signal peptide" evidence="8">
    <location>
        <begin position="1"/>
        <end position="23"/>
    </location>
</feature>
<keyword evidence="7" id="KW-1133">Transmembrane helix</keyword>
<dbReference type="PANTHER" id="PTHR32411:SF43">
    <property type="entry name" value="CYSTEINE-RICH REPEAT SECRETORY PROTEIN 38"/>
    <property type="match status" value="1"/>
</dbReference>
<name>A0AA42B5C6_PAPNU</name>
<dbReference type="CDD" id="cd23509">
    <property type="entry name" value="Gnk2-like"/>
    <property type="match status" value="2"/>
</dbReference>
<evidence type="ECO:0000313" key="10">
    <source>
        <dbReference type="EMBL" id="MCL7051659.1"/>
    </source>
</evidence>
<keyword evidence="7" id="KW-0812">Transmembrane</keyword>
<keyword evidence="7" id="KW-0472">Membrane</keyword>
<evidence type="ECO:0000256" key="3">
    <source>
        <dbReference type="ARBA" id="ARBA00022729"/>
    </source>
</evidence>
<feature type="domain" description="Gnk2-homologous" evidence="9">
    <location>
        <begin position="24"/>
        <end position="128"/>
    </location>
</feature>
<keyword evidence="2" id="KW-0964">Secreted</keyword>
<feature type="region of interest" description="Disordered" evidence="6">
    <location>
        <begin position="252"/>
        <end position="279"/>
    </location>
</feature>
<feature type="transmembrane region" description="Helical" evidence="7">
    <location>
        <begin position="286"/>
        <end position="309"/>
    </location>
</feature>
<evidence type="ECO:0000256" key="6">
    <source>
        <dbReference type="SAM" id="MobiDB-lite"/>
    </source>
</evidence>
<comment type="similarity">
    <text evidence="5">Belongs to the cysteine-rich repeat secretory protein family.</text>
</comment>
<evidence type="ECO:0000259" key="9">
    <source>
        <dbReference type="PROSITE" id="PS51473"/>
    </source>
</evidence>
<dbReference type="InterPro" id="IPR002902">
    <property type="entry name" value="GNK2"/>
</dbReference>
<gene>
    <name evidence="10" type="ORF">MKW94_005333</name>
</gene>
<keyword evidence="11" id="KW-1185">Reference proteome</keyword>
<feature type="domain" description="Gnk2-homologous" evidence="9">
    <location>
        <begin position="134"/>
        <end position="241"/>
    </location>
</feature>
<evidence type="ECO:0000256" key="1">
    <source>
        <dbReference type="ARBA" id="ARBA00004613"/>
    </source>
</evidence>
<dbReference type="GO" id="GO:0005576">
    <property type="term" value="C:extracellular region"/>
    <property type="evidence" value="ECO:0007669"/>
    <property type="project" value="UniProtKB-SubCell"/>
</dbReference>
<evidence type="ECO:0000256" key="2">
    <source>
        <dbReference type="ARBA" id="ARBA00022525"/>
    </source>
</evidence>
<reference evidence="10" key="1">
    <citation type="submission" date="2022-03" db="EMBL/GenBank/DDBJ databases">
        <title>A functionally conserved STORR gene fusion in Papaver species that diverged 16.8 million years ago.</title>
        <authorList>
            <person name="Catania T."/>
        </authorList>
    </citation>
    <scope>NUCLEOTIDE SEQUENCE</scope>
    <source>
        <strain evidence="10">S-191538</strain>
    </source>
</reference>
<accession>A0AA42B5C6</accession>
<keyword evidence="4" id="KW-0677">Repeat</keyword>
<evidence type="ECO:0000313" key="11">
    <source>
        <dbReference type="Proteomes" id="UP001177140"/>
    </source>
</evidence>
<sequence length="329" mass="36817">MGCSNVLSMFFVYYLFILQYTSAQEYVYHFCLVDNYTTSSTFQSNLNFIFSTLSLDSNDIIDNAYLNNTIGETPDTVYGSLQCRPNLSSICPACVKMAIQEIKRRCPNSEQAIIWYDTCMFRYSDQFYFNIMQDRPGVYLWNVNNVSVPDQFTPVVGELLNDLVGKAVSSSLLRNFASDERNVTSHTKVYAFVQCTADISASNCRQCLLGAISELPNCCDEKSGARIIRPSCNFRYELYPFLGDTTTPSPPLLSSPAPLISPPPPISPPPSTNSTAPNSNRNNTPILGISIVVPMVIVVLSAITFWFFCLRRKKTKTKYIDGKLAIPQT</sequence>
<dbReference type="InterPro" id="IPR038408">
    <property type="entry name" value="GNK2_sf"/>
</dbReference>
<comment type="subcellular location">
    <subcellularLocation>
        <location evidence="1">Secreted</location>
    </subcellularLocation>
</comment>
<organism evidence="10 11">
    <name type="scientific">Papaver nudicaule</name>
    <name type="common">Iceland poppy</name>
    <dbReference type="NCBI Taxonomy" id="74823"/>
    <lineage>
        <taxon>Eukaryota</taxon>
        <taxon>Viridiplantae</taxon>
        <taxon>Streptophyta</taxon>
        <taxon>Embryophyta</taxon>
        <taxon>Tracheophyta</taxon>
        <taxon>Spermatophyta</taxon>
        <taxon>Magnoliopsida</taxon>
        <taxon>Ranunculales</taxon>
        <taxon>Papaveraceae</taxon>
        <taxon>Papaveroideae</taxon>
        <taxon>Papaver</taxon>
    </lineage>
</organism>
<proteinExistence type="inferred from homology"/>
<dbReference type="EMBL" id="JAJJMA010340979">
    <property type="protein sequence ID" value="MCL7051659.1"/>
    <property type="molecule type" value="Genomic_DNA"/>
</dbReference>
<keyword evidence="3 8" id="KW-0732">Signal</keyword>
<dbReference type="PROSITE" id="PS51473">
    <property type="entry name" value="GNK2"/>
    <property type="match status" value="2"/>
</dbReference>
<feature type="chain" id="PRO_5041227149" description="Gnk2-homologous domain-containing protein" evidence="8">
    <location>
        <begin position="24"/>
        <end position="329"/>
    </location>
</feature>
<comment type="caution">
    <text evidence="10">The sequence shown here is derived from an EMBL/GenBank/DDBJ whole genome shotgun (WGS) entry which is preliminary data.</text>
</comment>
<dbReference type="PANTHER" id="PTHR32411">
    <property type="entry name" value="CYSTEINE-RICH REPEAT SECRETORY PROTEIN 38-RELATED"/>
    <property type="match status" value="1"/>
</dbReference>
<evidence type="ECO:0000256" key="8">
    <source>
        <dbReference type="SAM" id="SignalP"/>
    </source>
</evidence>
<dbReference type="FunFam" id="3.30.430.20:FF:000002">
    <property type="entry name" value="Cysteine-rich receptor-like protein kinase 10"/>
    <property type="match status" value="1"/>
</dbReference>
<dbReference type="Pfam" id="PF01657">
    <property type="entry name" value="Stress-antifung"/>
    <property type="match status" value="2"/>
</dbReference>
<dbReference type="Gene3D" id="3.30.430.20">
    <property type="entry name" value="Gnk2 domain, C-X8-C-X2-C motif"/>
    <property type="match status" value="2"/>
</dbReference>
<dbReference type="InterPro" id="IPR050581">
    <property type="entry name" value="CRR_secretory_protein"/>
</dbReference>
<evidence type="ECO:0000256" key="4">
    <source>
        <dbReference type="ARBA" id="ARBA00022737"/>
    </source>
</evidence>
<dbReference type="AlphaFoldDB" id="A0AA42B5C6"/>
<dbReference type="Proteomes" id="UP001177140">
    <property type="component" value="Unassembled WGS sequence"/>
</dbReference>
<evidence type="ECO:0000256" key="5">
    <source>
        <dbReference type="ARBA" id="ARBA00038515"/>
    </source>
</evidence>
<protein>
    <recommendedName>
        <fullName evidence="9">Gnk2-homologous domain-containing protein</fullName>
    </recommendedName>
</protein>